<dbReference type="EMBL" id="OX596099">
    <property type="protein sequence ID" value="CAM9671705.1"/>
    <property type="molecule type" value="Genomic_DNA"/>
</dbReference>
<sequence>MPPSPETPVATMIPSAVSIRWDQDFSDTEVSPPTCTHENHSCLIVVVTLKLWHENPMRLEPAHALTFRSRNVDAETPSLHISCADSGPCTYVSLSTFLRFLHPDRG</sequence>
<accession>A0AC59YG52</accession>
<reference evidence="1" key="2">
    <citation type="submission" date="2025-03" db="EMBL/GenBank/DDBJ databases">
        <authorList>
            <consortium name="ELIXIR-Norway"/>
            <consortium name="Elixir Norway"/>
        </authorList>
    </citation>
    <scope>NUCLEOTIDE SEQUENCE</scope>
</reference>
<dbReference type="Proteomes" id="UP001162501">
    <property type="component" value="Chromosome 15"/>
</dbReference>
<gene>
    <name evidence="1" type="ORF">MRATA1EN22A_LOCUS5803</name>
</gene>
<proteinExistence type="predicted"/>
<reference evidence="1" key="1">
    <citation type="submission" date="2023-05" db="EMBL/GenBank/DDBJ databases">
        <authorList>
            <consortium name="ELIXIR-Norway"/>
        </authorList>
    </citation>
    <scope>NUCLEOTIDE SEQUENCE</scope>
</reference>
<protein>
    <submittedName>
        <fullName evidence="1">Uncharacterized protein</fullName>
    </submittedName>
</protein>
<evidence type="ECO:0000313" key="1">
    <source>
        <dbReference type="EMBL" id="CAM9671705.1"/>
    </source>
</evidence>
<name>A0AC59YG52_RANTA</name>
<evidence type="ECO:0000313" key="2">
    <source>
        <dbReference type="Proteomes" id="UP001162501"/>
    </source>
</evidence>
<organism evidence="1 2">
    <name type="scientific">Rangifer tarandus platyrhynchus</name>
    <name type="common">Svalbard reindeer</name>
    <dbReference type="NCBI Taxonomy" id="3082113"/>
    <lineage>
        <taxon>Eukaryota</taxon>
        <taxon>Metazoa</taxon>
        <taxon>Chordata</taxon>
        <taxon>Craniata</taxon>
        <taxon>Vertebrata</taxon>
        <taxon>Euteleostomi</taxon>
        <taxon>Mammalia</taxon>
        <taxon>Eutheria</taxon>
        <taxon>Laurasiatheria</taxon>
        <taxon>Artiodactyla</taxon>
        <taxon>Ruminantia</taxon>
        <taxon>Pecora</taxon>
        <taxon>Cervidae</taxon>
        <taxon>Odocoileinae</taxon>
        <taxon>Rangifer</taxon>
    </lineage>
</organism>